<evidence type="ECO:0000313" key="3">
    <source>
        <dbReference type="Proteomes" id="UP000076532"/>
    </source>
</evidence>
<feature type="region of interest" description="Disordered" evidence="1">
    <location>
        <begin position="1"/>
        <end position="34"/>
    </location>
</feature>
<name>A0A166K256_9AGAM</name>
<dbReference type="OrthoDB" id="3208495at2759"/>
<evidence type="ECO:0000256" key="1">
    <source>
        <dbReference type="SAM" id="MobiDB-lite"/>
    </source>
</evidence>
<feature type="compositionally biased region" description="Basic and acidic residues" evidence="1">
    <location>
        <begin position="95"/>
        <end position="108"/>
    </location>
</feature>
<dbReference type="AlphaFoldDB" id="A0A166K256"/>
<dbReference type="Pfam" id="PF18759">
    <property type="entry name" value="Plavaka"/>
    <property type="match status" value="1"/>
</dbReference>
<accession>A0A166K256</accession>
<dbReference type="Proteomes" id="UP000076532">
    <property type="component" value="Unassembled WGS sequence"/>
</dbReference>
<dbReference type="InterPro" id="IPR041078">
    <property type="entry name" value="Plavaka"/>
</dbReference>
<proteinExistence type="predicted"/>
<reference evidence="2 3" key="1">
    <citation type="journal article" date="2016" name="Mol. Biol. Evol.">
        <title>Comparative Genomics of Early-Diverging Mushroom-Forming Fungi Provides Insights into the Origins of Lignocellulose Decay Capabilities.</title>
        <authorList>
            <person name="Nagy L.G."/>
            <person name="Riley R."/>
            <person name="Tritt A."/>
            <person name="Adam C."/>
            <person name="Daum C."/>
            <person name="Floudas D."/>
            <person name="Sun H."/>
            <person name="Yadav J.S."/>
            <person name="Pangilinan J."/>
            <person name="Larsson K.H."/>
            <person name="Matsuura K."/>
            <person name="Barry K."/>
            <person name="Labutti K."/>
            <person name="Kuo R."/>
            <person name="Ohm R.A."/>
            <person name="Bhattacharya S.S."/>
            <person name="Shirouzu T."/>
            <person name="Yoshinaga Y."/>
            <person name="Martin F.M."/>
            <person name="Grigoriev I.V."/>
            <person name="Hibbett D.S."/>
        </authorList>
    </citation>
    <scope>NUCLEOTIDE SEQUENCE [LARGE SCALE GENOMIC DNA]</scope>
    <source>
        <strain evidence="2 3">CBS 109695</strain>
    </source>
</reference>
<gene>
    <name evidence="2" type="ORF">FIBSPDRAFT_740631</name>
</gene>
<keyword evidence="3" id="KW-1185">Reference proteome</keyword>
<feature type="region of interest" description="Disordered" evidence="1">
    <location>
        <begin position="95"/>
        <end position="125"/>
    </location>
</feature>
<evidence type="ECO:0000313" key="2">
    <source>
        <dbReference type="EMBL" id="KZP21446.1"/>
    </source>
</evidence>
<organism evidence="2 3">
    <name type="scientific">Athelia psychrophila</name>
    <dbReference type="NCBI Taxonomy" id="1759441"/>
    <lineage>
        <taxon>Eukaryota</taxon>
        <taxon>Fungi</taxon>
        <taxon>Dikarya</taxon>
        <taxon>Basidiomycota</taxon>
        <taxon>Agaricomycotina</taxon>
        <taxon>Agaricomycetes</taxon>
        <taxon>Agaricomycetidae</taxon>
        <taxon>Atheliales</taxon>
        <taxon>Atheliaceae</taxon>
        <taxon>Athelia</taxon>
    </lineage>
</organism>
<dbReference type="EMBL" id="KV417547">
    <property type="protein sequence ID" value="KZP21446.1"/>
    <property type="molecule type" value="Genomic_DNA"/>
</dbReference>
<sequence>MEEPTSNEVVDDIISPPHPPEPFPITVTPSGRPARQRRAFRHPNDLFPEAPAPLPLVAPGSSVVLRSVILHVSDTIRTGYNRFGLLREYKHRPSYDPDSAVHEDDLSEPHTTPQPPLIKESTRPPPWPFQNMSIYLMMEWMITGSSRKSIGEVDRLAKTVLTHADFRLSDLAGFSAKRENKVLDASEGNQPLNPADGDGWLQSNVSICIPTGVVDPNGSGKLFLVPGLWHRPLLPVMKAALADASARWFHFSPFKRLWKSPSGTEHRVFDEAYTSDAWIEAHDKLQKQPNEPGCQLEKVVLGLMLSSDATHLTNFGTAKLWPVYLYFANLSKYIRWDRNSGAAHHIAYLPSVSLPLNANISFN</sequence>
<protein>
    <submittedName>
        <fullName evidence="2">Uncharacterized protein</fullName>
    </submittedName>
</protein>
<feature type="compositionally biased region" description="Acidic residues" evidence="1">
    <location>
        <begin position="1"/>
        <end position="11"/>
    </location>
</feature>